<dbReference type="PANTHER" id="PTHR43066:SF26">
    <property type="entry name" value="RHOMBOID PROTEASE GLPG"/>
    <property type="match status" value="1"/>
</dbReference>
<evidence type="ECO:0000256" key="4">
    <source>
        <dbReference type="ARBA" id="ARBA00022692"/>
    </source>
</evidence>
<keyword evidence="5 7" id="KW-1133">Transmembrane helix</keyword>
<evidence type="ECO:0000256" key="2">
    <source>
        <dbReference type="ARBA" id="ARBA00022475"/>
    </source>
</evidence>
<evidence type="ECO:0000259" key="8">
    <source>
        <dbReference type="Pfam" id="PF01694"/>
    </source>
</evidence>
<evidence type="ECO:0000256" key="7">
    <source>
        <dbReference type="SAM" id="Phobius"/>
    </source>
</evidence>
<dbReference type="InterPro" id="IPR022764">
    <property type="entry name" value="Peptidase_S54_rhomboid_dom"/>
</dbReference>
<comment type="subcellular location">
    <subcellularLocation>
        <location evidence="1">Membrane</location>
        <topology evidence="1">Multi-pass membrane protein</topology>
    </subcellularLocation>
</comment>
<evidence type="ECO:0000256" key="1">
    <source>
        <dbReference type="ARBA" id="ARBA00004141"/>
    </source>
</evidence>
<dbReference type="InterPro" id="IPR035952">
    <property type="entry name" value="Rhomboid-like_sf"/>
</dbReference>
<dbReference type="AlphaFoldDB" id="A0AAU7J9Y9"/>
<feature type="domain" description="Peptidase S54 rhomboid" evidence="8">
    <location>
        <begin position="96"/>
        <end position="257"/>
    </location>
</feature>
<dbReference type="GO" id="GO:0006508">
    <property type="term" value="P:proteolysis"/>
    <property type="evidence" value="ECO:0007669"/>
    <property type="project" value="UniProtKB-KW"/>
</dbReference>
<dbReference type="Pfam" id="PF01694">
    <property type="entry name" value="Rhomboid"/>
    <property type="match status" value="1"/>
</dbReference>
<gene>
    <name evidence="9" type="ORF">ABEG18_15685</name>
</gene>
<keyword evidence="6 7" id="KW-0472">Membrane</keyword>
<keyword evidence="9" id="KW-0645">Protease</keyword>
<feature type="transmembrane region" description="Helical" evidence="7">
    <location>
        <begin position="241"/>
        <end position="261"/>
    </location>
</feature>
<dbReference type="GO" id="GO:0004252">
    <property type="term" value="F:serine-type endopeptidase activity"/>
    <property type="evidence" value="ECO:0007669"/>
    <property type="project" value="InterPro"/>
</dbReference>
<dbReference type="RefSeq" id="WP_406853991.1">
    <property type="nucleotide sequence ID" value="NZ_CP157484.1"/>
</dbReference>
<feature type="transmembrane region" description="Helical" evidence="7">
    <location>
        <begin position="214"/>
        <end position="235"/>
    </location>
</feature>
<dbReference type="GO" id="GO:0016020">
    <property type="term" value="C:membrane"/>
    <property type="evidence" value="ECO:0007669"/>
    <property type="project" value="UniProtKB-SubCell"/>
</dbReference>
<reference evidence="9" key="1">
    <citation type="submission" date="2024-05" db="EMBL/GenBank/DDBJ databases">
        <authorList>
            <person name="Kim S."/>
            <person name="Heo J."/>
            <person name="Choi H."/>
            <person name="Choi Y."/>
            <person name="Kwon S.-W."/>
            <person name="Kim Y."/>
        </authorList>
    </citation>
    <scope>NUCLEOTIDE SEQUENCE</scope>
    <source>
        <strain evidence="9">KACC 23698</strain>
    </source>
</reference>
<evidence type="ECO:0000256" key="5">
    <source>
        <dbReference type="ARBA" id="ARBA00022989"/>
    </source>
</evidence>
<feature type="transmembrane region" description="Helical" evidence="7">
    <location>
        <begin position="12"/>
        <end position="33"/>
    </location>
</feature>
<accession>A0AAU7J9Y9</accession>
<keyword evidence="9" id="KW-0378">Hydrolase</keyword>
<feature type="transmembrane region" description="Helical" evidence="7">
    <location>
        <begin position="136"/>
        <end position="153"/>
    </location>
</feature>
<organism evidence="9">
    <name type="scientific">Alsobacter sp. KACC 23698</name>
    <dbReference type="NCBI Taxonomy" id="3149229"/>
    <lineage>
        <taxon>Bacteria</taxon>
        <taxon>Pseudomonadati</taxon>
        <taxon>Pseudomonadota</taxon>
        <taxon>Alphaproteobacteria</taxon>
        <taxon>Hyphomicrobiales</taxon>
        <taxon>Alsobacteraceae</taxon>
        <taxon>Alsobacter</taxon>
    </lineage>
</organism>
<evidence type="ECO:0000256" key="3">
    <source>
        <dbReference type="ARBA" id="ARBA00022519"/>
    </source>
</evidence>
<proteinExistence type="predicted"/>
<protein>
    <submittedName>
        <fullName evidence="9">Rhomboid family intramembrane serine protease</fullName>
        <ecNumber evidence="9">3.4.21.-</ecNumber>
    </submittedName>
</protein>
<keyword evidence="3" id="KW-0997">Cell inner membrane</keyword>
<dbReference type="EC" id="3.4.21.-" evidence="9"/>
<dbReference type="Gene3D" id="1.20.1540.10">
    <property type="entry name" value="Rhomboid-like"/>
    <property type="match status" value="1"/>
</dbReference>
<feature type="transmembrane region" description="Helical" evidence="7">
    <location>
        <begin position="100"/>
        <end position="124"/>
    </location>
</feature>
<evidence type="ECO:0000313" key="9">
    <source>
        <dbReference type="EMBL" id="XBO37172.1"/>
    </source>
</evidence>
<evidence type="ECO:0000256" key="6">
    <source>
        <dbReference type="ARBA" id="ARBA00023136"/>
    </source>
</evidence>
<keyword evidence="4 7" id="KW-0812">Transmembrane</keyword>
<feature type="transmembrane region" description="Helical" evidence="7">
    <location>
        <begin position="159"/>
        <end position="181"/>
    </location>
</feature>
<keyword evidence="2" id="KW-1003">Cell membrane</keyword>
<dbReference type="EMBL" id="CP157484">
    <property type="protein sequence ID" value="XBO37172.1"/>
    <property type="molecule type" value="Genomic_DNA"/>
</dbReference>
<sequence length="269" mass="28917">MKPALDAEYREPVFNVPFVVVAVILALAGLHALRAWGVGEDALVYELAFFPARFTALFGADPIPALTERLAANPGDTDLMQRLGLARELMESGSAKPWTLVTYALLHGGWTHLILNSVWLLAFGAAVARRFGSTRFLVFLAVTALGGALGHLVTHYDDVAPLVGASAAISGCMAAAVRFVFQPGAPLGAYRLEEELSYRLPALSLPEVLRDRRAVTFLAVWFILNFATGVAGIGLGMTDAAIAWEAHVGGFVTGLLAFRLFDPRRGRRV</sequence>
<dbReference type="PANTHER" id="PTHR43066">
    <property type="entry name" value="RHOMBOID-RELATED PROTEIN"/>
    <property type="match status" value="1"/>
</dbReference>
<dbReference type="SUPFAM" id="SSF144091">
    <property type="entry name" value="Rhomboid-like"/>
    <property type="match status" value="1"/>
</dbReference>
<name>A0AAU7J9Y9_9HYPH</name>